<dbReference type="PANTHER" id="PTHR33371:SF4">
    <property type="entry name" value="INTERMEMBRANE PHOSPHOLIPID TRANSPORT SYSTEM BINDING PROTEIN MLAD"/>
    <property type="match status" value="1"/>
</dbReference>
<name>A0ABP7I062_9ACTN</name>
<dbReference type="InterPro" id="IPR003399">
    <property type="entry name" value="Mce/MlaD"/>
</dbReference>
<keyword evidence="2" id="KW-0472">Membrane</keyword>
<dbReference type="Pfam" id="PF02470">
    <property type="entry name" value="MlaD"/>
    <property type="match status" value="1"/>
</dbReference>
<evidence type="ECO:0000259" key="3">
    <source>
        <dbReference type="Pfam" id="PF02470"/>
    </source>
</evidence>
<dbReference type="NCBIfam" id="TIGR00996">
    <property type="entry name" value="Mtu_fam_mce"/>
    <property type="match status" value="1"/>
</dbReference>
<keyword evidence="6" id="KW-1185">Reference proteome</keyword>
<evidence type="ECO:0000313" key="5">
    <source>
        <dbReference type="EMBL" id="GAA3806558.1"/>
    </source>
</evidence>
<keyword evidence="2" id="KW-1133">Transmembrane helix</keyword>
<proteinExistence type="predicted"/>
<protein>
    <recommendedName>
        <fullName evidence="7">MCE family protein</fullName>
    </recommendedName>
</protein>
<dbReference type="InterPro" id="IPR005693">
    <property type="entry name" value="Mce"/>
</dbReference>
<dbReference type="RefSeq" id="WP_344938764.1">
    <property type="nucleotide sequence ID" value="NZ_BAAAZR010000004.1"/>
</dbReference>
<evidence type="ECO:0000313" key="6">
    <source>
        <dbReference type="Proteomes" id="UP001500888"/>
    </source>
</evidence>
<feature type="compositionally biased region" description="Low complexity" evidence="1">
    <location>
        <begin position="357"/>
        <end position="374"/>
    </location>
</feature>
<feature type="region of interest" description="Disordered" evidence="1">
    <location>
        <begin position="336"/>
        <end position="434"/>
    </location>
</feature>
<accession>A0ABP7I062</accession>
<sequence length="467" mass="48497">MRVRILVNLVFFAILGVVMTVWAFTSIIKLDVITKPYRVTAEFESSPGLVDGVEVAYLGVRVGKVGDIRLAPGKIVIGLDIDRDTRLPQGVTAEIRRKSAIGEPYVELSPPSKGTGGPALAAGDVIPLAKTSVPIDYKKVFDGVGKLLDSVPADDARTIVHEVATGLDGRAPALRGIIDDAHDLTGTLAENADLLDDLSGQLTRLTGTLAGKREKLAGGISDLSAVTASLRASRRDLNTILDRGPGVFGQIDHLLKTARPGFSCLLTASAEHPGTVFTPGNERYVHHVLSIIPTAVAFADDITEKRADGVYARVTFIFSVPGGPKVAEEYEHPLAPPKVPRLRHCPKPPKNYDDDSSPVSVSAPRDVPPTSDRGSGSGGTGSGSDGTGSGSNGTGSRGGGSGRNGSASDGNGTAAPGGEPSRTGEDTAAGARPDSDVTPFIVLIFLAVVISGGVLGWIAVGRSSRRR</sequence>
<feature type="compositionally biased region" description="Gly residues" evidence="1">
    <location>
        <begin position="375"/>
        <end position="403"/>
    </location>
</feature>
<evidence type="ECO:0000256" key="2">
    <source>
        <dbReference type="SAM" id="Phobius"/>
    </source>
</evidence>
<evidence type="ECO:0008006" key="7">
    <source>
        <dbReference type="Google" id="ProtNLM"/>
    </source>
</evidence>
<dbReference type="EMBL" id="BAAAZR010000004">
    <property type="protein sequence ID" value="GAA3806558.1"/>
    <property type="molecule type" value="Genomic_DNA"/>
</dbReference>
<evidence type="ECO:0000256" key="1">
    <source>
        <dbReference type="SAM" id="MobiDB-lite"/>
    </source>
</evidence>
<feature type="domain" description="Mce/MlaD" evidence="3">
    <location>
        <begin position="36"/>
        <end position="111"/>
    </location>
</feature>
<feature type="transmembrane region" description="Helical" evidence="2">
    <location>
        <begin position="440"/>
        <end position="460"/>
    </location>
</feature>
<dbReference type="Pfam" id="PF11887">
    <property type="entry name" value="Mce4_CUP1"/>
    <property type="match status" value="1"/>
</dbReference>
<keyword evidence="2" id="KW-0812">Transmembrane</keyword>
<dbReference type="PANTHER" id="PTHR33371">
    <property type="entry name" value="INTERMEMBRANE PHOSPHOLIPID TRANSPORT SYSTEM BINDING PROTEIN MLAD-RELATED"/>
    <property type="match status" value="1"/>
</dbReference>
<dbReference type="Proteomes" id="UP001500888">
    <property type="component" value="Unassembled WGS sequence"/>
</dbReference>
<dbReference type="InterPro" id="IPR052336">
    <property type="entry name" value="MlaD_Phospholipid_Transporter"/>
</dbReference>
<comment type="caution">
    <text evidence="5">The sequence shown here is derived from an EMBL/GenBank/DDBJ whole genome shotgun (WGS) entry which is preliminary data.</text>
</comment>
<feature type="domain" description="Mammalian cell entry C-terminal" evidence="4">
    <location>
        <begin position="119"/>
        <end position="260"/>
    </location>
</feature>
<dbReference type="InterPro" id="IPR024516">
    <property type="entry name" value="Mce_C"/>
</dbReference>
<evidence type="ECO:0000259" key="4">
    <source>
        <dbReference type="Pfam" id="PF11887"/>
    </source>
</evidence>
<reference evidence="6" key="1">
    <citation type="journal article" date="2019" name="Int. J. Syst. Evol. Microbiol.">
        <title>The Global Catalogue of Microorganisms (GCM) 10K type strain sequencing project: providing services to taxonomists for standard genome sequencing and annotation.</title>
        <authorList>
            <consortium name="The Broad Institute Genomics Platform"/>
            <consortium name="The Broad Institute Genome Sequencing Center for Infectious Disease"/>
            <person name="Wu L."/>
            <person name="Ma J."/>
        </authorList>
    </citation>
    <scope>NUCLEOTIDE SEQUENCE [LARGE SCALE GENOMIC DNA]</scope>
    <source>
        <strain evidence="6">JCM 16908</strain>
    </source>
</reference>
<organism evidence="5 6">
    <name type="scientific">Sphaerisporangium flaviroseum</name>
    <dbReference type="NCBI Taxonomy" id="509199"/>
    <lineage>
        <taxon>Bacteria</taxon>
        <taxon>Bacillati</taxon>
        <taxon>Actinomycetota</taxon>
        <taxon>Actinomycetes</taxon>
        <taxon>Streptosporangiales</taxon>
        <taxon>Streptosporangiaceae</taxon>
        <taxon>Sphaerisporangium</taxon>
    </lineage>
</organism>
<gene>
    <name evidence="5" type="ORF">GCM10022226_28320</name>
</gene>